<dbReference type="RefSeq" id="WP_188816778.1">
    <property type="nucleotide sequence ID" value="NZ_BMOF01000008.1"/>
</dbReference>
<dbReference type="PROSITE" id="PS51365">
    <property type="entry name" value="RENAL_DIPEPTIDASE_2"/>
    <property type="match status" value="1"/>
</dbReference>
<gene>
    <name evidence="1" type="ORF">GCM10007043_06440</name>
</gene>
<protein>
    <submittedName>
        <fullName evidence="1">Diguanylate cyclase</fullName>
    </submittedName>
</protein>
<dbReference type="PANTHER" id="PTHR10443:SF12">
    <property type="entry name" value="DIPEPTIDASE"/>
    <property type="match status" value="1"/>
</dbReference>
<sequence length="316" mass="34816">MIVVDGHCDVLWRLWEDPERSFSDGTLQAGAERLAAGNVRAQVFALFVPPQVPRGQRLKAALAMVDRWHGEVVENAGFRPLLWRDDVPRVTGGDRPWALLALEGAEALEGELVHLRVLYHLGLRMVGLTWNEANEAADGCGEARGGGLTRFGRSLVEEINRLSLLLDVAHLSERGFWEAAEHYDGPLVASHANCRAVHDHPRNLTDDQLRAIAESGGVVGLTFVPAFLTGGEATRDDVRRHLEHAESVAGEDHVAFGSDFDGIDRVVAGLEHAACYAEWADYLLRYYPASSVEKWLAGNWLRVLAARLPARPMTNL</sequence>
<dbReference type="PROSITE" id="PS00869">
    <property type="entry name" value="RENAL_DIPEPTIDASE_1"/>
    <property type="match status" value="1"/>
</dbReference>
<name>A0A8J3BBU9_9BACI</name>
<dbReference type="GO" id="GO:0006508">
    <property type="term" value="P:proteolysis"/>
    <property type="evidence" value="ECO:0007669"/>
    <property type="project" value="InterPro"/>
</dbReference>
<keyword evidence="2" id="KW-1185">Reference proteome</keyword>
<dbReference type="PANTHER" id="PTHR10443">
    <property type="entry name" value="MICROSOMAL DIPEPTIDASE"/>
    <property type="match status" value="1"/>
</dbReference>
<dbReference type="CDD" id="cd01301">
    <property type="entry name" value="rDP_like"/>
    <property type="match status" value="1"/>
</dbReference>
<reference evidence="1" key="2">
    <citation type="submission" date="2020-09" db="EMBL/GenBank/DDBJ databases">
        <authorList>
            <person name="Sun Q."/>
            <person name="Ohkuma M."/>
        </authorList>
    </citation>
    <scope>NUCLEOTIDE SEQUENCE</scope>
    <source>
        <strain evidence="1">JCM 14719</strain>
    </source>
</reference>
<dbReference type="InterPro" id="IPR032466">
    <property type="entry name" value="Metal_Hydrolase"/>
</dbReference>
<proteinExistence type="predicted"/>
<reference evidence="1" key="1">
    <citation type="journal article" date="2014" name="Int. J. Syst. Evol. Microbiol.">
        <title>Complete genome sequence of Corynebacterium casei LMG S-19264T (=DSM 44701T), isolated from a smear-ripened cheese.</title>
        <authorList>
            <consortium name="US DOE Joint Genome Institute (JGI-PGF)"/>
            <person name="Walter F."/>
            <person name="Albersmeier A."/>
            <person name="Kalinowski J."/>
            <person name="Ruckert C."/>
        </authorList>
    </citation>
    <scope>NUCLEOTIDE SEQUENCE</scope>
    <source>
        <strain evidence="1">JCM 14719</strain>
    </source>
</reference>
<accession>A0A8J3BBU9</accession>
<organism evidence="1 2">
    <name type="scientific">Calditerricola satsumensis</name>
    <dbReference type="NCBI Taxonomy" id="373054"/>
    <lineage>
        <taxon>Bacteria</taxon>
        <taxon>Bacillati</taxon>
        <taxon>Bacillota</taxon>
        <taxon>Bacilli</taxon>
        <taxon>Bacillales</taxon>
        <taxon>Bacillaceae</taxon>
        <taxon>Calditerricola</taxon>
    </lineage>
</organism>
<evidence type="ECO:0000313" key="2">
    <source>
        <dbReference type="Proteomes" id="UP000637720"/>
    </source>
</evidence>
<dbReference type="Pfam" id="PF01244">
    <property type="entry name" value="Peptidase_M19"/>
    <property type="match status" value="1"/>
</dbReference>
<dbReference type="EMBL" id="BMOF01000008">
    <property type="protein sequence ID" value="GGJ95314.1"/>
    <property type="molecule type" value="Genomic_DNA"/>
</dbReference>
<dbReference type="Proteomes" id="UP000637720">
    <property type="component" value="Unassembled WGS sequence"/>
</dbReference>
<dbReference type="InterPro" id="IPR008257">
    <property type="entry name" value="Pept_M19"/>
</dbReference>
<dbReference type="SUPFAM" id="SSF51556">
    <property type="entry name" value="Metallo-dependent hydrolases"/>
    <property type="match status" value="1"/>
</dbReference>
<dbReference type="Gene3D" id="3.20.20.140">
    <property type="entry name" value="Metal-dependent hydrolases"/>
    <property type="match status" value="1"/>
</dbReference>
<dbReference type="InterPro" id="IPR000180">
    <property type="entry name" value="Dipep_AS"/>
</dbReference>
<dbReference type="GO" id="GO:0070573">
    <property type="term" value="F:metallodipeptidase activity"/>
    <property type="evidence" value="ECO:0007669"/>
    <property type="project" value="InterPro"/>
</dbReference>
<dbReference type="AlphaFoldDB" id="A0A8J3BBU9"/>
<comment type="caution">
    <text evidence="1">The sequence shown here is derived from an EMBL/GenBank/DDBJ whole genome shotgun (WGS) entry which is preliminary data.</text>
</comment>
<evidence type="ECO:0000313" key="1">
    <source>
        <dbReference type="EMBL" id="GGJ95314.1"/>
    </source>
</evidence>